<dbReference type="InterPro" id="IPR045522">
    <property type="entry name" value="DUF6474"/>
</dbReference>
<name>A0A927JCU7_9ACTN</name>
<dbReference type="Proteomes" id="UP000642993">
    <property type="component" value="Unassembled WGS sequence"/>
</dbReference>
<dbReference type="AlphaFoldDB" id="A0A927JCU7"/>
<proteinExistence type="predicted"/>
<protein>
    <submittedName>
        <fullName evidence="2">Uncharacterized protein</fullName>
    </submittedName>
</protein>
<evidence type="ECO:0000313" key="2">
    <source>
        <dbReference type="EMBL" id="MBD8506979.1"/>
    </source>
</evidence>
<keyword evidence="3" id="KW-1185">Reference proteome</keyword>
<reference evidence="2" key="1">
    <citation type="submission" date="2020-09" db="EMBL/GenBank/DDBJ databases">
        <title>Hoyosella lacisalsi sp. nov., a halotolerant actinobacterium isolated from soil of Lake Gudzhirganskoe.</title>
        <authorList>
            <person name="Yang Q."/>
            <person name="Guo P.Y."/>
            <person name="Liu S.W."/>
            <person name="Li F.N."/>
            <person name="Sun C.H."/>
        </authorList>
    </citation>
    <scope>NUCLEOTIDE SEQUENCE</scope>
    <source>
        <strain evidence="2">G463</strain>
    </source>
</reference>
<feature type="region of interest" description="Disordered" evidence="1">
    <location>
        <begin position="1"/>
        <end position="65"/>
    </location>
</feature>
<evidence type="ECO:0000256" key="1">
    <source>
        <dbReference type="SAM" id="MobiDB-lite"/>
    </source>
</evidence>
<gene>
    <name evidence="2" type="ORF">HT102_10805</name>
</gene>
<comment type="caution">
    <text evidence="2">The sequence shown here is derived from an EMBL/GenBank/DDBJ whole genome shotgun (WGS) entry which is preliminary data.</text>
</comment>
<accession>A0A927JCU7</accession>
<sequence length="224" mass="24611">MGLFSKKPSRATRKAEAKALKAKAKTEARLAARNDSRNAARAMKFERKLAKQEDKARRRAEKASMKVSENDLRIAEQNAKAAAEGKLTVHRAKRIVGVTRILAPVLVPVVYRGVTSARGYLDTRRARNYGVPVEDLGKFTGYGAKLGARISGAEASTREVHDRDPKNAEVKQFTEAITSRLDELNTAVRAAERMAPARRRAAHQAIATELDGIEADLLARLGVR</sequence>
<feature type="compositionally biased region" description="Basic and acidic residues" evidence="1">
    <location>
        <begin position="13"/>
        <end position="65"/>
    </location>
</feature>
<dbReference type="Pfam" id="PF20079">
    <property type="entry name" value="DUF6474"/>
    <property type="match status" value="1"/>
</dbReference>
<dbReference type="EMBL" id="JACYWE010000006">
    <property type="protein sequence ID" value="MBD8506979.1"/>
    <property type="molecule type" value="Genomic_DNA"/>
</dbReference>
<evidence type="ECO:0000313" key="3">
    <source>
        <dbReference type="Proteomes" id="UP000642993"/>
    </source>
</evidence>
<dbReference type="RefSeq" id="WP_192039447.1">
    <property type="nucleotide sequence ID" value="NZ_JACYWE010000006.1"/>
</dbReference>
<organism evidence="2 3">
    <name type="scientific">Lolliginicoccus lacisalsi</name>
    <dbReference type="NCBI Taxonomy" id="2742202"/>
    <lineage>
        <taxon>Bacteria</taxon>
        <taxon>Bacillati</taxon>
        <taxon>Actinomycetota</taxon>
        <taxon>Actinomycetes</taxon>
        <taxon>Mycobacteriales</taxon>
        <taxon>Hoyosellaceae</taxon>
        <taxon>Lolliginicoccus</taxon>
    </lineage>
</organism>